<evidence type="ECO:0000313" key="2">
    <source>
        <dbReference type="EMBL" id="MDI1490019.1"/>
    </source>
</evidence>
<feature type="region of interest" description="Disordered" evidence="1">
    <location>
        <begin position="22"/>
        <end position="58"/>
    </location>
</feature>
<sequence>MSFQPEITINENDSSIEIQWSQVHDESIDSGGLSPQDPDPNQDPTIEHVGEGSSHLASPESLWQYPQRSLEEQAAVANKYGRKPSNAPETGLPVPLNPIESQYNTEYYTKFDRNAPYDVERAKGFKPVSIYDPYHLCMDLSIEKAEDVPQLPVRLDDRLCALVYENFHKFQLNYLWPSEFDSEGMVRASRVPLGNAAKHYYKAGDIDYDGNILQPGEEGWYYLWLGGVQCLMGKEGWDAGWYLKRPRGEKKIKGFAFKKSCKAEIQAPPGSDVESPSVT</sequence>
<reference evidence="2" key="1">
    <citation type="journal article" date="2023" name="Genome Biol. Evol.">
        <title>First Whole Genome Sequence and Flow Cytometry Genome Size Data for the Lichen-Forming Fungus Ramalina farinacea (Ascomycota).</title>
        <authorList>
            <person name="Llewellyn T."/>
            <person name="Mian S."/>
            <person name="Hill R."/>
            <person name="Leitch I.J."/>
            <person name="Gaya E."/>
        </authorList>
    </citation>
    <scope>NUCLEOTIDE SEQUENCE</scope>
    <source>
        <strain evidence="2">LIQ254RAFAR</strain>
    </source>
</reference>
<comment type="caution">
    <text evidence="2">The sequence shown here is derived from an EMBL/GenBank/DDBJ whole genome shotgun (WGS) entry which is preliminary data.</text>
</comment>
<evidence type="ECO:0000313" key="3">
    <source>
        <dbReference type="Proteomes" id="UP001161017"/>
    </source>
</evidence>
<accession>A0AA43TW15</accession>
<name>A0AA43TW15_9LECA</name>
<proteinExistence type="predicted"/>
<protein>
    <submittedName>
        <fullName evidence="2">Uncharacterized protein</fullName>
    </submittedName>
</protein>
<dbReference type="EMBL" id="JAPUFD010000011">
    <property type="protein sequence ID" value="MDI1490019.1"/>
    <property type="molecule type" value="Genomic_DNA"/>
</dbReference>
<gene>
    <name evidence="2" type="ORF">OHK93_001218</name>
</gene>
<evidence type="ECO:0000256" key="1">
    <source>
        <dbReference type="SAM" id="MobiDB-lite"/>
    </source>
</evidence>
<dbReference type="AlphaFoldDB" id="A0AA43TW15"/>
<dbReference type="Proteomes" id="UP001161017">
    <property type="component" value="Unassembled WGS sequence"/>
</dbReference>
<keyword evidence="3" id="KW-1185">Reference proteome</keyword>
<organism evidence="2 3">
    <name type="scientific">Ramalina farinacea</name>
    <dbReference type="NCBI Taxonomy" id="258253"/>
    <lineage>
        <taxon>Eukaryota</taxon>
        <taxon>Fungi</taxon>
        <taxon>Dikarya</taxon>
        <taxon>Ascomycota</taxon>
        <taxon>Pezizomycotina</taxon>
        <taxon>Lecanoromycetes</taxon>
        <taxon>OSLEUM clade</taxon>
        <taxon>Lecanoromycetidae</taxon>
        <taxon>Lecanorales</taxon>
        <taxon>Lecanorineae</taxon>
        <taxon>Ramalinaceae</taxon>
        <taxon>Ramalina</taxon>
    </lineage>
</organism>